<gene>
    <name evidence="2" type="ORF">SDIMI_v3c06500</name>
</gene>
<keyword evidence="3" id="KW-1185">Reference proteome</keyword>
<keyword evidence="1" id="KW-0472">Membrane</keyword>
<protein>
    <recommendedName>
        <fullName evidence="4">Transmembrane protein</fullName>
    </recommendedName>
</protein>
<evidence type="ECO:0000313" key="2">
    <source>
        <dbReference type="EMBL" id="AGR42354.1"/>
    </source>
</evidence>
<dbReference type="OrthoDB" id="389485at2"/>
<dbReference type="RefSeq" id="WP_020836586.1">
    <property type="nucleotide sequence ID" value="NC_021833.1"/>
</dbReference>
<dbReference type="KEGG" id="sdi:SDIMI_v3c06500"/>
<name>S5LX18_9MOLU</name>
<evidence type="ECO:0000313" key="3">
    <source>
        <dbReference type="Proteomes" id="UP000014983"/>
    </source>
</evidence>
<keyword evidence="1" id="KW-1133">Transmembrane helix</keyword>
<feature type="transmembrane region" description="Helical" evidence="1">
    <location>
        <begin position="12"/>
        <end position="34"/>
    </location>
</feature>
<dbReference type="EMBL" id="CP005076">
    <property type="protein sequence ID" value="AGR42354.1"/>
    <property type="molecule type" value="Genomic_DNA"/>
</dbReference>
<keyword evidence="1" id="KW-0812">Transmembrane</keyword>
<dbReference type="InParanoid" id="S5LX18"/>
<dbReference type="HOGENOM" id="CLU_1748498_0_0_14"/>
<dbReference type="Proteomes" id="UP000014983">
    <property type="component" value="Chromosome"/>
</dbReference>
<accession>S5LX18</accession>
<reference evidence="2 3" key="1">
    <citation type="journal article" date="2013" name="Genome Biol. Evol.">
        <title>Comparison of metabolic capacities and inference of gene content evolution in mosquito-associated Spiroplasma diminutum and S. taiwanense.</title>
        <authorList>
            <person name="Lo W.S."/>
            <person name="Ku C."/>
            <person name="Chen L.L."/>
            <person name="Chang T.H."/>
            <person name="Kuo C.H."/>
        </authorList>
    </citation>
    <scope>NUCLEOTIDE SEQUENCE [LARGE SCALE GENOMIC DNA]</scope>
    <source>
        <strain evidence="2">CUAS-1</strain>
    </source>
</reference>
<evidence type="ECO:0008006" key="4">
    <source>
        <dbReference type="Google" id="ProtNLM"/>
    </source>
</evidence>
<organism evidence="2 3">
    <name type="scientific">Spiroplasma diminutum CUAS-1</name>
    <dbReference type="NCBI Taxonomy" id="1276221"/>
    <lineage>
        <taxon>Bacteria</taxon>
        <taxon>Bacillati</taxon>
        <taxon>Mycoplasmatota</taxon>
        <taxon>Mollicutes</taxon>
        <taxon>Entomoplasmatales</taxon>
        <taxon>Spiroplasmataceae</taxon>
        <taxon>Spiroplasma</taxon>
    </lineage>
</organism>
<dbReference type="STRING" id="1276221.SDIMI_v3c06500"/>
<dbReference type="PATRIC" id="fig|1276221.3.peg.652"/>
<proteinExistence type="predicted"/>
<sequence>MNFLTYETDVINTVLTAISTVTVFTASLLIPFLVKKYNDKKQKFESAERSLIDAFDKYFSEEYPKNDFEWYIAEINAVIKRFDINTVACANCKKKCNSKKYMKWFETVDKLIPEVNNFAFRSEKMSFKIELSTLFCYKCTNKKVTKKQLTS</sequence>
<evidence type="ECO:0000256" key="1">
    <source>
        <dbReference type="SAM" id="Phobius"/>
    </source>
</evidence>
<dbReference type="AlphaFoldDB" id="S5LX18"/>